<organism evidence="1 2">
    <name type="scientific">Sphingobium lignivorans</name>
    <dbReference type="NCBI Taxonomy" id="2735886"/>
    <lineage>
        <taxon>Bacteria</taxon>
        <taxon>Pseudomonadati</taxon>
        <taxon>Pseudomonadota</taxon>
        <taxon>Alphaproteobacteria</taxon>
        <taxon>Sphingomonadales</taxon>
        <taxon>Sphingomonadaceae</taxon>
        <taxon>Sphingobium</taxon>
    </lineage>
</organism>
<dbReference type="RefSeq" id="WP_184150948.1">
    <property type="nucleotide sequence ID" value="NZ_JACHKA010000001.1"/>
</dbReference>
<reference evidence="1 2" key="1">
    <citation type="submission" date="2020-08" db="EMBL/GenBank/DDBJ databases">
        <title>Exploring microbial biodiversity for novel pathways involved in the catabolism of aromatic compounds derived from lignin.</title>
        <authorList>
            <person name="Elkins J."/>
        </authorList>
    </citation>
    <scope>NUCLEOTIDE SEQUENCE [LARGE SCALE GENOMIC DNA]</scope>
    <source>
        <strain evidence="1 2">B1D3A</strain>
    </source>
</reference>
<proteinExistence type="predicted"/>
<dbReference type="EMBL" id="JACHKA010000001">
    <property type="protein sequence ID" value="MBB5985062.1"/>
    <property type="molecule type" value="Genomic_DNA"/>
</dbReference>
<evidence type="ECO:0000313" key="1">
    <source>
        <dbReference type="EMBL" id="MBB5985062.1"/>
    </source>
</evidence>
<sequence>MARAYSDDLRDRVAAAVLSGRSVREVAGAFGVSVASAVKWSQRLRDTGNAGSRPMGGHKQRVLAGEQEWMLWPAAGLVDTEIGCFHLSEAHNATKEVQPRVQA</sequence>
<comment type="caution">
    <text evidence="1">The sequence shown here is derived from an EMBL/GenBank/DDBJ whole genome shotgun (WGS) entry which is preliminary data.</text>
</comment>
<protein>
    <submittedName>
        <fullName evidence="1">Transposase</fullName>
    </submittedName>
</protein>
<name>A0ABR6NCQ5_9SPHN</name>
<dbReference type="InterPro" id="IPR009057">
    <property type="entry name" value="Homeodomain-like_sf"/>
</dbReference>
<evidence type="ECO:0000313" key="2">
    <source>
        <dbReference type="Proteomes" id="UP001138540"/>
    </source>
</evidence>
<gene>
    <name evidence="1" type="ORF">HNP60_001036</name>
</gene>
<keyword evidence="2" id="KW-1185">Reference proteome</keyword>
<dbReference type="Proteomes" id="UP001138540">
    <property type="component" value="Unassembled WGS sequence"/>
</dbReference>
<dbReference type="SUPFAM" id="SSF46689">
    <property type="entry name" value="Homeodomain-like"/>
    <property type="match status" value="1"/>
</dbReference>
<accession>A0ABR6NCQ5</accession>